<gene>
    <name evidence="3" type="primary">LOC127749605</name>
</gene>
<dbReference type="InterPro" id="IPR043128">
    <property type="entry name" value="Rev_trsase/Diguanyl_cyclase"/>
</dbReference>
<sequence>MEVDTGAGASIIPLDKFKSLFPLVKLSPSPTKLSSASGDIRVSGEVNVCVSKNGITKNLSFISVAVPSVEELRDMFPKIFDVNNDDPIVGFEARLLLQEKAAPVKHRAYKVPFALTDPVNAIVVKMVDQGKAVHVRHAEWASPLFPVPKKNGEYRLVVDFKKTLNPQLRVDHYPIPSPEEIFSDISEAAYFVSLDLKDAYMQLPLSKGSQELCIMNNPRGFYKLLRLPFGIASAAAIFQSVMEEMAASIM</sequence>
<proteinExistence type="predicted"/>
<feature type="domain" description="Reverse transcriptase" evidence="1">
    <location>
        <begin position="128"/>
        <end position="250"/>
    </location>
</feature>
<dbReference type="PANTHER" id="PTHR37984:SF5">
    <property type="entry name" value="PROTEIN NYNRIN-LIKE"/>
    <property type="match status" value="1"/>
</dbReference>
<dbReference type="AlphaFoldDB" id="A0A9C6U6A2"/>
<dbReference type="OrthoDB" id="7960540at2759"/>
<protein>
    <submittedName>
        <fullName evidence="3">Uncharacterized protein K02A2.6-like</fullName>
    </submittedName>
</protein>
<reference evidence="3" key="1">
    <citation type="submission" date="2025-08" db="UniProtKB">
        <authorList>
            <consortium name="RefSeq"/>
        </authorList>
    </citation>
    <scope>IDENTIFICATION</scope>
    <source>
        <tissue evidence="3">Whole organism</tissue>
    </source>
</reference>
<dbReference type="RefSeq" id="XP_052124357.1">
    <property type="nucleotide sequence ID" value="XM_052268397.1"/>
</dbReference>
<dbReference type="PANTHER" id="PTHR37984">
    <property type="entry name" value="PROTEIN CBG26694"/>
    <property type="match status" value="1"/>
</dbReference>
<evidence type="ECO:0000313" key="2">
    <source>
        <dbReference type="Proteomes" id="UP000504606"/>
    </source>
</evidence>
<dbReference type="InterPro" id="IPR043502">
    <property type="entry name" value="DNA/RNA_pol_sf"/>
</dbReference>
<name>A0A9C6U6A2_FRAOC</name>
<dbReference type="KEGG" id="foc:127749605"/>
<evidence type="ECO:0000259" key="1">
    <source>
        <dbReference type="PROSITE" id="PS50878"/>
    </source>
</evidence>
<accession>A0A9C6U6A2</accession>
<dbReference type="GeneID" id="127749605"/>
<organism evidence="2 3">
    <name type="scientific">Frankliniella occidentalis</name>
    <name type="common">Western flower thrips</name>
    <name type="synonym">Euthrips occidentalis</name>
    <dbReference type="NCBI Taxonomy" id="133901"/>
    <lineage>
        <taxon>Eukaryota</taxon>
        <taxon>Metazoa</taxon>
        <taxon>Ecdysozoa</taxon>
        <taxon>Arthropoda</taxon>
        <taxon>Hexapoda</taxon>
        <taxon>Insecta</taxon>
        <taxon>Pterygota</taxon>
        <taxon>Neoptera</taxon>
        <taxon>Paraneoptera</taxon>
        <taxon>Thysanoptera</taxon>
        <taxon>Terebrantia</taxon>
        <taxon>Thripoidea</taxon>
        <taxon>Thripidae</taxon>
        <taxon>Frankliniella</taxon>
    </lineage>
</organism>
<dbReference type="SUPFAM" id="SSF56672">
    <property type="entry name" value="DNA/RNA polymerases"/>
    <property type="match status" value="1"/>
</dbReference>
<dbReference type="GO" id="GO:0071897">
    <property type="term" value="P:DNA biosynthetic process"/>
    <property type="evidence" value="ECO:0007669"/>
    <property type="project" value="UniProtKB-ARBA"/>
</dbReference>
<dbReference type="InterPro" id="IPR000477">
    <property type="entry name" value="RT_dom"/>
</dbReference>
<dbReference type="Pfam" id="PF00078">
    <property type="entry name" value="RVT_1"/>
    <property type="match status" value="1"/>
</dbReference>
<keyword evidence="2" id="KW-1185">Reference proteome</keyword>
<evidence type="ECO:0000313" key="3">
    <source>
        <dbReference type="RefSeq" id="XP_052124357.1"/>
    </source>
</evidence>
<dbReference type="PROSITE" id="PS50878">
    <property type="entry name" value="RT_POL"/>
    <property type="match status" value="1"/>
</dbReference>
<dbReference type="CDD" id="cd01647">
    <property type="entry name" value="RT_LTR"/>
    <property type="match status" value="1"/>
</dbReference>
<dbReference type="Gene3D" id="3.10.10.10">
    <property type="entry name" value="HIV Type 1 Reverse Transcriptase, subunit A, domain 1"/>
    <property type="match status" value="1"/>
</dbReference>
<dbReference type="Gene3D" id="3.30.70.270">
    <property type="match status" value="1"/>
</dbReference>
<dbReference type="Proteomes" id="UP000504606">
    <property type="component" value="Unplaced"/>
</dbReference>
<dbReference type="InterPro" id="IPR050951">
    <property type="entry name" value="Retrovirus_Pol_polyprotein"/>
</dbReference>